<accession>A0A9W6FX65</accession>
<organism evidence="1 2">
    <name type="scientific">Desulforhabdus amnigena</name>
    <dbReference type="NCBI Taxonomy" id="40218"/>
    <lineage>
        <taxon>Bacteria</taxon>
        <taxon>Pseudomonadati</taxon>
        <taxon>Thermodesulfobacteriota</taxon>
        <taxon>Syntrophobacteria</taxon>
        <taxon>Syntrophobacterales</taxon>
        <taxon>Syntrophobacteraceae</taxon>
        <taxon>Desulforhabdus</taxon>
    </lineage>
</organism>
<proteinExistence type="predicted"/>
<gene>
    <name evidence="1" type="ORF">DAMNIGENAA_39050</name>
</gene>
<evidence type="ECO:0000313" key="2">
    <source>
        <dbReference type="Proteomes" id="UP001144372"/>
    </source>
</evidence>
<dbReference type="Proteomes" id="UP001144372">
    <property type="component" value="Unassembled WGS sequence"/>
</dbReference>
<dbReference type="RefSeq" id="WP_281796948.1">
    <property type="nucleotide sequence ID" value="NZ_BSDR01000001.1"/>
</dbReference>
<dbReference type="EMBL" id="BSDR01000001">
    <property type="protein sequence ID" value="GLI36472.1"/>
    <property type="molecule type" value="Genomic_DNA"/>
</dbReference>
<evidence type="ECO:0000313" key="1">
    <source>
        <dbReference type="EMBL" id="GLI36472.1"/>
    </source>
</evidence>
<reference evidence="1" key="1">
    <citation type="submission" date="2022-12" db="EMBL/GenBank/DDBJ databases">
        <title>Reference genome sequencing for broad-spectrum identification of bacterial and archaeal isolates by mass spectrometry.</title>
        <authorList>
            <person name="Sekiguchi Y."/>
            <person name="Tourlousse D.M."/>
        </authorList>
    </citation>
    <scope>NUCLEOTIDE SEQUENCE</scope>
    <source>
        <strain evidence="1">ASRB1</strain>
    </source>
</reference>
<keyword evidence="2" id="KW-1185">Reference proteome</keyword>
<comment type="caution">
    <text evidence="1">The sequence shown here is derived from an EMBL/GenBank/DDBJ whole genome shotgun (WGS) entry which is preliminary data.</text>
</comment>
<dbReference type="InterPro" id="IPR035069">
    <property type="entry name" value="TTHA1013/TTHA0281-like"/>
</dbReference>
<name>A0A9W6FX65_9BACT</name>
<dbReference type="AlphaFoldDB" id="A0A9W6FX65"/>
<sequence length="107" mass="12006">MYLSVRIEIFKEDDAYVALAPELNVSSFGSDIDDARRSLKEAIEAFLEECEEMGSLEGVLEESGFSKTGDSWQPRKTVVWSDSQIASDEAIFRGKRIIPDLSKNLDL</sequence>
<dbReference type="SUPFAM" id="SSF143100">
    <property type="entry name" value="TTHA1013/TTHA0281-like"/>
    <property type="match status" value="1"/>
</dbReference>
<protein>
    <recommendedName>
        <fullName evidence="3">Type II toxin-antitoxin system HicB family antitoxin</fullName>
    </recommendedName>
</protein>
<evidence type="ECO:0008006" key="3">
    <source>
        <dbReference type="Google" id="ProtNLM"/>
    </source>
</evidence>
<dbReference type="Gene3D" id="3.30.160.250">
    <property type="match status" value="1"/>
</dbReference>